<dbReference type="InterPro" id="IPR036950">
    <property type="entry name" value="PBP_transglycosylase"/>
</dbReference>
<dbReference type="SUPFAM" id="SSF53955">
    <property type="entry name" value="Lysozyme-like"/>
    <property type="match status" value="1"/>
</dbReference>
<evidence type="ECO:0000256" key="7">
    <source>
        <dbReference type="ARBA" id="ARBA00022679"/>
    </source>
</evidence>
<keyword evidence="13 19" id="KW-0472">Membrane</keyword>
<evidence type="ECO:0000256" key="15">
    <source>
        <dbReference type="ARBA" id="ARBA00023316"/>
    </source>
</evidence>
<evidence type="ECO:0000256" key="4">
    <source>
        <dbReference type="ARBA" id="ARBA00022645"/>
    </source>
</evidence>
<dbReference type="InterPro" id="IPR001460">
    <property type="entry name" value="PCN-bd_Tpept"/>
</dbReference>
<keyword evidence="23" id="KW-1185">Reference proteome</keyword>
<feature type="region of interest" description="Disordered" evidence="18">
    <location>
        <begin position="622"/>
        <end position="723"/>
    </location>
</feature>
<dbReference type="Proteomes" id="UP000249260">
    <property type="component" value="Unassembled WGS sequence"/>
</dbReference>
<keyword evidence="15" id="KW-0961">Cell wall biogenesis/degradation</keyword>
<protein>
    <submittedName>
        <fullName evidence="22">Penicillin-binding protein</fullName>
    </submittedName>
</protein>
<evidence type="ECO:0000256" key="8">
    <source>
        <dbReference type="ARBA" id="ARBA00022692"/>
    </source>
</evidence>
<keyword evidence="7" id="KW-0808">Transferase</keyword>
<feature type="compositionally biased region" description="Acidic residues" evidence="18">
    <location>
        <begin position="697"/>
        <end position="714"/>
    </location>
</feature>
<evidence type="ECO:0000256" key="18">
    <source>
        <dbReference type="SAM" id="MobiDB-lite"/>
    </source>
</evidence>
<comment type="similarity">
    <text evidence="1">In the C-terminal section; belongs to the transpeptidase family.</text>
</comment>
<dbReference type="AlphaFoldDB" id="A0A328U3Z4"/>
<dbReference type="GO" id="GO:0008360">
    <property type="term" value="P:regulation of cell shape"/>
    <property type="evidence" value="ECO:0007669"/>
    <property type="project" value="UniProtKB-KW"/>
</dbReference>
<comment type="catalytic activity">
    <reaction evidence="17">
        <text>[GlcNAc-(1-&gt;4)-Mur2Ac(oyl-L-Ala-gamma-D-Glu-L-Lys-D-Ala-D-Ala)](n)-di-trans,octa-cis-undecaprenyl diphosphate + beta-D-GlcNAc-(1-&gt;4)-Mur2Ac(oyl-L-Ala-gamma-D-Glu-L-Lys-D-Ala-D-Ala)-di-trans,octa-cis-undecaprenyl diphosphate = [GlcNAc-(1-&gt;4)-Mur2Ac(oyl-L-Ala-gamma-D-Glu-L-Lys-D-Ala-D-Ala)](n+1)-di-trans,octa-cis-undecaprenyl diphosphate + di-trans,octa-cis-undecaprenyl diphosphate + H(+)</text>
        <dbReference type="Rhea" id="RHEA:23708"/>
        <dbReference type="Rhea" id="RHEA-COMP:9602"/>
        <dbReference type="Rhea" id="RHEA-COMP:9603"/>
        <dbReference type="ChEBI" id="CHEBI:15378"/>
        <dbReference type="ChEBI" id="CHEBI:58405"/>
        <dbReference type="ChEBI" id="CHEBI:60033"/>
        <dbReference type="ChEBI" id="CHEBI:78435"/>
        <dbReference type="EC" id="2.4.99.28"/>
    </reaction>
</comment>
<evidence type="ECO:0000256" key="12">
    <source>
        <dbReference type="ARBA" id="ARBA00022989"/>
    </source>
</evidence>
<evidence type="ECO:0000313" key="22">
    <source>
        <dbReference type="EMBL" id="RAP77518.1"/>
    </source>
</evidence>
<dbReference type="Gene3D" id="3.40.710.10">
    <property type="entry name" value="DD-peptidase/beta-lactamase superfamily"/>
    <property type="match status" value="1"/>
</dbReference>
<dbReference type="GO" id="GO:0008955">
    <property type="term" value="F:peptidoglycan glycosyltransferase activity"/>
    <property type="evidence" value="ECO:0007669"/>
    <property type="project" value="UniProtKB-EC"/>
</dbReference>
<evidence type="ECO:0000256" key="19">
    <source>
        <dbReference type="SAM" id="Phobius"/>
    </source>
</evidence>
<dbReference type="FunFam" id="1.10.3810.10:FF:000001">
    <property type="entry name" value="Penicillin-binding protein 1A"/>
    <property type="match status" value="1"/>
</dbReference>
<dbReference type="GO" id="GO:0006508">
    <property type="term" value="P:proteolysis"/>
    <property type="evidence" value="ECO:0007669"/>
    <property type="project" value="UniProtKB-KW"/>
</dbReference>
<name>A0A328U3Z4_9BACL</name>
<dbReference type="InterPro" id="IPR023346">
    <property type="entry name" value="Lysozyme-like_dom_sf"/>
</dbReference>
<evidence type="ECO:0000256" key="17">
    <source>
        <dbReference type="ARBA" id="ARBA00049902"/>
    </source>
</evidence>
<keyword evidence="8 19" id="KW-0812">Transmembrane</keyword>
<evidence type="ECO:0000256" key="14">
    <source>
        <dbReference type="ARBA" id="ARBA00023268"/>
    </source>
</evidence>
<evidence type="ECO:0000256" key="11">
    <source>
        <dbReference type="ARBA" id="ARBA00022984"/>
    </source>
</evidence>
<evidence type="ECO:0000259" key="21">
    <source>
        <dbReference type="Pfam" id="PF00912"/>
    </source>
</evidence>
<keyword evidence="14" id="KW-0511">Multifunctional enzyme</keyword>
<evidence type="ECO:0000256" key="10">
    <source>
        <dbReference type="ARBA" id="ARBA00022960"/>
    </source>
</evidence>
<dbReference type="SUPFAM" id="SSF56601">
    <property type="entry name" value="beta-lactamase/transpeptidase-like"/>
    <property type="match status" value="1"/>
</dbReference>
<dbReference type="InterPro" id="IPR012338">
    <property type="entry name" value="Beta-lactam/transpept-like"/>
</dbReference>
<dbReference type="GO" id="GO:0030288">
    <property type="term" value="C:outer membrane-bounded periplasmic space"/>
    <property type="evidence" value="ECO:0007669"/>
    <property type="project" value="TreeGrafter"/>
</dbReference>
<keyword evidence="3" id="KW-1003">Cell membrane</keyword>
<proteinExistence type="inferred from homology"/>
<dbReference type="EMBL" id="QLUW01000001">
    <property type="protein sequence ID" value="RAP77518.1"/>
    <property type="molecule type" value="Genomic_DNA"/>
</dbReference>
<keyword evidence="6" id="KW-0328">Glycosyltransferase</keyword>
<keyword evidence="10" id="KW-0133">Cell shape</keyword>
<dbReference type="NCBIfam" id="TIGR02074">
    <property type="entry name" value="PBP_1a_fam"/>
    <property type="match status" value="1"/>
</dbReference>
<dbReference type="InterPro" id="IPR050396">
    <property type="entry name" value="Glycosyltr_51/Transpeptidase"/>
</dbReference>
<dbReference type="GO" id="GO:0008658">
    <property type="term" value="F:penicillin binding"/>
    <property type="evidence" value="ECO:0007669"/>
    <property type="project" value="InterPro"/>
</dbReference>
<keyword evidence="11" id="KW-0573">Peptidoglycan synthesis</keyword>
<evidence type="ECO:0000256" key="9">
    <source>
        <dbReference type="ARBA" id="ARBA00022801"/>
    </source>
</evidence>
<dbReference type="Pfam" id="PF00912">
    <property type="entry name" value="Transgly"/>
    <property type="match status" value="1"/>
</dbReference>
<keyword evidence="12 19" id="KW-1133">Transmembrane helix</keyword>
<feature type="transmembrane region" description="Helical" evidence="19">
    <location>
        <begin position="21"/>
        <end position="46"/>
    </location>
</feature>
<comment type="similarity">
    <text evidence="2">In the N-terminal section; belongs to the glycosyltransferase 51 family.</text>
</comment>
<organism evidence="22 23">
    <name type="scientific">Paenibacillus montanisoli</name>
    <dbReference type="NCBI Taxonomy" id="2081970"/>
    <lineage>
        <taxon>Bacteria</taxon>
        <taxon>Bacillati</taxon>
        <taxon>Bacillota</taxon>
        <taxon>Bacilli</taxon>
        <taxon>Bacillales</taxon>
        <taxon>Paenibacillaceae</taxon>
        <taxon>Paenibacillus</taxon>
    </lineage>
</organism>
<dbReference type="PANTHER" id="PTHR32282:SF32">
    <property type="entry name" value="PENICILLIN-BINDING PROTEIN 2A"/>
    <property type="match status" value="1"/>
</dbReference>
<gene>
    <name evidence="22" type="ORF">DL346_03295</name>
</gene>
<feature type="domain" description="Glycosyl transferase family 51" evidence="21">
    <location>
        <begin position="72"/>
        <end position="242"/>
    </location>
</feature>
<accession>A0A328U3Z4</accession>
<evidence type="ECO:0000256" key="2">
    <source>
        <dbReference type="ARBA" id="ARBA00007739"/>
    </source>
</evidence>
<sequence>MGTSTGTKTVNKRKKREAWKIISLAVVSAAALLVAVGWTGFSILIAKQDISLLEKPLPAPTIIYDQQEKEASKIASNTFEPVTFDRLPKHLIDAVVAVEDKRFFEHDGTDAWGIGRALLTNLTSGKTVQGASTITQQLAKNVFLTHDRTWTRKWNEALLAKKIEESYDKQQIITMYLNQIYFGEGAWGIKRAAQTYFGKQVQELTVSESALLAGIIRAPSALSPFKHPEKAKERRSTALQLMKEQGKISPEKYEAAMLEPLRVRKSKASHDGGIKYPYYVDQIVREASELYGLTENEVLHGGLRIYTALDPRMQEAAERVYANETLFPESKPDQLIQSGAVLVDPRDGGIKAVIGGRGKQPFRGFNRAVQLKRQPGSTMKPIAVYTPAFEKGYSPSDTLWDVPTDFGGYEPKNAGGGYHGEVTIYDSIVNSYNIPAVQLLNDIGIDAGMEASARFGIELTDADRTLGLALGGLQEGVSPLDMAEAYGVFANDGVRMPAHSILRIESADGIVLAEAAEAEENALQTTDASIASTMTEMLEGVVREGTGEAAALPDRPVAGKSGTTEVTGGNKDNWFVGYTPQLVGAVWLGYDHTDATHYLTTSSKAAAAVFHELMGEALKGEPVMAFPGAPGYTKKKKDRDEEDWQTQENSQESDKEEKEREKEERKREKEREKQEDKADRGHGKGKDKEKGKGKRDEDEDNDGDEFEDELEDWVGDLMLSPMP</sequence>
<dbReference type="PANTHER" id="PTHR32282">
    <property type="entry name" value="BINDING PROTEIN TRANSPEPTIDASE, PUTATIVE-RELATED"/>
    <property type="match status" value="1"/>
</dbReference>
<dbReference type="GO" id="GO:0009002">
    <property type="term" value="F:serine-type D-Ala-D-Ala carboxypeptidase activity"/>
    <property type="evidence" value="ECO:0007669"/>
    <property type="project" value="UniProtKB-EC"/>
</dbReference>
<feature type="compositionally biased region" description="Basic and acidic residues" evidence="18">
    <location>
        <begin position="652"/>
        <end position="696"/>
    </location>
</feature>
<dbReference type="RefSeq" id="WP_112880641.1">
    <property type="nucleotide sequence ID" value="NZ_QLUW01000001.1"/>
</dbReference>
<evidence type="ECO:0000313" key="23">
    <source>
        <dbReference type="Proteomes" id="UP000249260"/>
    </source>
</evidence>
<keyword evidence="9" id="KW-0378">Hydrolase</keyword>
<evidence type="ECO:0000256" key="16">
    <source>
        <dbReference type="ARBA" id="ARBA00034000"/>
    </source>
</evidence>
<dbReference type="Pfam" id="PF00905">
    <property type="entry name" value="Transpeptidase"/>
    <property type="match status" value="1"/>
</dbReference>
<feature type="domain" description="Penicillin-binding protein transpeptidase" evidence="20">
    <location>
        <begin position="339"/>
        <end position="614"/>
    </location>
</feature>
<evidence type="ECO:0000256" key="3">
    <source>
        <dbReference type="ARBA" id="ARBA00022475"/>
    </source>
</evidence>
<evidence type="ECO:0000256" key="6">
    <source>
        <dbReference type="ARBA" id="ARBA00022676"/>
    </source>
</evidence>
<dbReference type="OrthoDB" id="9766909at2"/>
<evidence type="ECO:0000256" key="5">
    <source>
        <dbReference type="ARBA" id="ARBA00022670"/>
    </source>
</evidence>
<dbReference type="GO" id="GO:0071555">
    <property type="term" value="P:cell wall organization"/>
    <property type="evidence" value="ECO:0007669"/>
    <property type="project" value="UniProtKB-KW"/>
</dbReference>
<dbReference type="InterPro" id="IPR001264">
    <property type="entry name" value="Glyco_trans_51"/>
</dbReference>
<reference evidence="22 23" key="1">
    <citation type="submission" date="2018-06" db="EMBL/GenBank/DDBJ databases">
        <title>Paenibacillus montanisoli sp. nov., isolated from mountain area soil.</title>
        <authorList>
            <person name="Wu M."/>
        </authorList>
    </citation>
    <scope>NUCLEOTIDE SEQUENCE [LARGE SCALE GENOMIC DNA]</scope>
    <source>
        <strain evidence="22 23">RA17</strain>
    </source>
</reference>
<dbReference type="Gene3D" id="1.10.3810.10">
    <property type="entry name" value="Biosynthetic peptidoglycan transglycosylase-like"/>
    <property type="match status" value="1"/>
</dbReference>
<keyword evidence="4" id="KW-0121">Carboxypeptidase</keyword>
<dbReference type="GO" id="GO:0009252">
    <property type="term" value="P:peptidoglycan biosynthetic process"/>
    <property type="evidence" value="ECO:0007669"/>
    <property type="project" value="UniProtKB-KW"/>
</dbReference>
<keyword evidence="5" id="KW-0645">Protease</keyword>
<evidence type="ECO:0000259" key="20">
    <source>
        <dbReference type="Pfam" id="PF00905"/>
    </source>
</evidence>
<evidence type="ECO:0000256" key="13">
    <source>
        <dbReference type="ARBA" id="ARBA00023136"/>
    </source>
</evidence>
<evidence type="ECO:0000256" key="1">
    <source>
        <dbReference type="ARBA" id="ARBA00007090"/>
    </source>
</evidence>
<comment type="caution">
    <text evidence="22">The sequence shown here is derived from an EMBL/GenBank/DDBJ whole genome shotgun (WGS) entry which is preliminary data.</text>
</comment>
<comment type="catalytic activity">
    <reaction evidence="16">
        <text>Preferential cleavage: (Ac)2-L-Lys-D-Ala-|-D-Ala. Also transpeptidation of peptidyl-alanyl moieties that are N-acyl substituents of D-alanine.</text>
        <dbReference type="EC" id="3.4.16.4"/>
    </reaction>
</comment>